<evidence type="ECO:0000259" key="2">
    <source>
        <dbReference type="Pfam" id="PF13193"/>
    </source>
</evidence>
<reference evidence="3 4" key="1">
    <citation type="submission" date="2014-02" db="EMBL/GenBank/DDBJ databases">
        <title>Expanding our view of genomic diversity in Candidatus Accumulibacter clades.</title>
        <authorList>
            <person name="Skennerton C.T."/>
            <person name="Barr J.J."/>
            <person name="Slater F.R."/>
            <person name="Bond P.L."/>
            <person name="Tyson G.W."/>
        </authorList>
    </citation>
    <scope>NUCLEOTIDE SEQUENCE [LARGE SCALE GENOMIC DNA]</scope>
    <source>
        <strain evidence="4">BA-92</strain>
    </source>
</reference>
<dbReference type="SUPFAM" id="SSF56801">
    <property type="entry name" value="Acetyl-CoA synthetase-like"/>
    <property type="match status" value="1"/>
</dbReference>
<dbReference type="PROSITE" id="PS00455">
    <property type="entry name" value="AMP_BINDING"/>
    <property type="match status" value="1"/>
</dbReference>
<gene>
    <name evidence="3" type="ORF">AW10_01577</name>
</gene>
<dbReference type="InterPro" id="IPR000873">
    <property type="entry name" value="AMP-dep_synth/lig_dom"/>
</dbReference>
<dbReference type="PATRIC" id="fig|1454003.3.peg.1628"/>
<dbReference type="InterPro" id="IPR025110">
    <property type="entry name" value="AMP-bd_C"/>
</dbReference>
<dbReference type="STRING" id="1454003.AW10_01577"/>
<dbReference type="PANTHER" id="PTHR43767">
    <property type="entry name" value="LONG-CHAIN-FATTY-ACID--COA LIGASE"/>
    <property type="match status" value="1"/>
</dbReference>
<dbReference type="Pfam" id="PF13193">
    <property type="entry name" value="AMP-binding_C"/>
    <property type="match status" value="1"/>
</dbReference>
<comment type="caution">
    <text evidence="3">The sequence shown here is derived from an EMBL/GenBank/DDBJ whole genome shotgun (WGS) entry which is preliminary data.</text>
</comment>
<dbReference type="Proteomes" id="UP000021816">
    <property type="component" value="Unassembled WGS sequence"/>
</dbReference>
<evidence type="ECO:0000313" key="3">
    <source>
        <dbReference type="EMBL" id="EXI80963.1"/>
    </source>
</evidence>
<dbReference type="InterPro" id="IPR020845">
    <property type="entry name" value="AMP-binding_CS"/>
</dbReference>
<evidence type="ECO:0000259" key="1">
    <source>
        <dbReference type="Pfam" id="PF00501"/>
    </source>
</evidence>
<dbReference type="Pfam" id="PF00501">
    <property type="entry name" value="AMP-binding"/>
    <property type="match status" value="1"/>
</dbReference>
<dbReference type="Gene3D" id="3.30.300.30">
    <property type="match status" value="1"/>
</dbReference>
<sequence length="512" mass="56347">MLQLATLIKHHAQFRPDQVAVVFEQDRLTWREFEARVSQCARLLTWLGVRKGDRVATVLSNCRELLEVYWAVPSIGAVLVPLSPLLMPSGLSSLLRDSGARCLVTQRSLAPMLDQVRAELPELVADHVLLVDGAAGDYPDYGSLLKTCPQGGSEPLQVGADDLFNIMYTSGTTGLPKGIIHSHFVRSMYSTLFASAWRMTSESVVLHTGAIVFNGAFVTLMPCFYLGARYLLQRQFDAEEAIEIIARERVTHTMMVPAQIIAVLNAANFAPEKLASLEMILSLGAPLYQEYKDLLNRLLPDRFYELYGLTEGFWTILDKTQSLRKSGSVGAPPAFYEMRIVRDDGSDAPAGEVGEIVGRGPSLMGGYYGRPDLTEQAIRDGWLFTGDLGYTDGEGYLYLVDRKKDMIDSGGVKVYPKDVEEVAARHPAVREVAVFGVAHAKWGETPVAAVVLNAGASITAGELRDWINERVGARYQRLHALQIMDDFPRNAAGKTLKREMRDAYQAAAGEGG</sequence>
<proteinExistence type="predicted"/>
<keyword evidence="3" id="KW-0436">Ligase</keyword>
<dbReference type="InterPro" id="IPR042099">
    <property type="entry name" value="ANL_N_sf"/>
</dbReference>
<dbReference type="AlphaFoldDB" id="A0A011NEA8"/>
<dbReference type="PANTHER" id="PTHR43767:SF1">
    <property type="entry name" value="NONRIBOSOMAL PEPTIDE SYNTHASE PES1 (EUROFUNG)-RELATED"/>
    <property type="match status" value="1"/>
</dbReference>
<dbReference type="GO" id="GO:0004467">
    <property type="term" value="F:long-chain fatty acid-CoA ligase activity"/>
    <property type="evidence" value="ECO:0007669"/>
    <property type="project" value="UniProtKB-EC"/>
</dbReference>
<dbReference type="EC" id="6.2.1.3" evidence="3"/>
<evidence type="ECO:0000313" key="4">
    <source>
        <dbReference type="Proteomes" id="UP000021816"/>
    </source>
</evidence>
<protein>
    <submittedName>
        <fullName evidence="3">Long-chain-fatty-acid--CoA ligase FadD13</fullName>
        <ecNumber evidence="3">6.2.1.3</ecNumber>
    </submittedName>
</protein>
<dbReference type="Gene3D" id="3.40.50.12780">
    <property type="entry name" value="N-terminal domain of ligase-like"/>
    <property type="match status" value="1"/>
</dbReference>
<feature type="domain" description="AMP-dependent synthetase/ligase" evidence="1">
    <location>
        <begin position="9"/>
        <end position="368"/>
    </location>
</feature>
<name>A0A011NEA8_9PROT</name>
<feature type="domain" description="AMP-binding enzyme C-terminal" evidence="2">
    <location>
        <begin position="419"/>
        <end position="494"/>
    </location>
</feature>
<organism evidence="3 4">
    <name type="scientific">Candidatus Accumulibacter appositus</name>
    <dbReference type="NCBI Taxonomy" id="1454003"/>
    <lineage>
        <taxon>Bacteria</taxon>
        <taxon>Pseudomonadati</taxon>
        <taxon>Pseudomonadota</taxon>
        <taxon>Betaproteobacteria</taxon>
        <taxon>Candidatus Accumulibacter</taxon>
    </lineage>
</organism>
<dbReference type="InterPro" id="IPR050237">
    <property type="entry name" value="ATP-dep_AMP-bd_enzyme"/>
</dbReference>
<accession>A0A011NEA8</accession>
<dbReference type="InterPro" id="IPR045851">
    <property type="entry name" value="AMP-bd_C_sf"/>
</dbReference>
<dbReference type="EMBL" id="JEMX01000028">
    <property type="protein sequence ID" value="EXI80963.1"/>
    <property type="molecule type" value="Genomic_DNA"/>
</dbReference>